<dbReference type="AlphaFoldDB" id="A0A2M9X937"/>
<keyword evidence="1" id="KW-0472">Membrane</keyword>
<accession>A0A2M9X937</accession>
<reference evidence="2 3" key="1">
    <citation type="submission" date="2017-07" db="EMBL/GenBank/DDBJ databases">
        <title>Leptospira spp. isolated from tropical soils.</title>
        <authorList>
            <person name="Thibeaux R."/>
            <person name="Iraola G."/>
            <person name="Ferres I."/>
            <person name="Bierque E."/>
            <person name="Girault D."/>
            <person name="Soupe-Gilbert M.-E."/>
            <person name="Picardeau M."/>
            <person name="Goarant C."/>
        </authorList>
    </citation>
    <scope>NUCLEOTIDE SEQUENCE [LARGE SCALE GENOMIC DNA]</scope>
    <source>
        <strain evidence="2 3">MCA1-C-A1</strain>
    </source>
</reference>
<feature type="transmembrane region" description="Helical" evidence="1">
    <location>
        <begin position="12"/>
        <end position="36"/>
    </location>
</feature>
<dbReference type="EMBL" id="NPDN01000010">
    <property type="protein sequence ID" value="PJZ24129.1"/>
    <property type="molecule type" value="Genomic_DNA"/>
</dbReference>
<protein>
    <submittedName>
        <fullName evidence="2">Uncharacterized protein</fullName>
    </submittedName>
</protein>
<evidence type="ECO:0000313" key="2">
    <source>
        <dbReference type="EMBL" id="PJZ24129.1"/>
    </source>
</evidence>
<feature type="transmembrane region" description="Helical" evidence="1">
    <location>
        <begin position="48"/>
        <end position="65"/>
    </location>
</feature>
<dbReference type="RefSeq" id="WP_100708047.1">
    <property type="nucleotide sequence ID" value="NZ_NPDL01000001.1"/>
</dbReference>
<dbReference type="OrthoDB" id="123053at2"/>
<evidence type="ECO:0000256" key="1">
    <source>
        <dbReference type="SAM" id="Phobius"/>
    </source>
</evidence>
<organism evidence="2 3">
    <name type="scientific">Leptospira hartskeerlii</name>
    <dbReference type="NCBI Taxonomy" id="2023177"/>
    <lineage>
        <taxon>Bacteria</taxon>
        <taxon>Pseudomonadati</taxon>
        <taxon>Spirochaetota</taxon>
        <taxon>Spirochaetia</taxon>
        <taxon>Leptospirales</taxon>
        <taxon>Leptospiraceae</taxon>
        <taxon>Leptospira</taxon>
    </lineage>
</organism>
<sequence>MHGSGEFRHRLGKFFLIIFFMPLFFFGLAYAVWQLWNWLLPDIFGIKQISYWQALGLFVLSHILFKGGHWFGPGHHHGHRERAHWKRRMKEKMRHKLQQKLDQIDRELRE</sequence>
<dbReference type="Proteomes" id="UP000232196">
    <property type="component" value="Unassembled WGS sequence"/>
</dbReference>
<keyword evidence="1" id="KW-0812">Transmembrane</keyword>
<keyword evidence="3" id="KW-1185">Reference proteome</keyword>
<name>A0A2M9X937_9LEPT</name>
<comment type="caution">
    <text evidence="2">The sequence shown here is derived from an EMBL/GenBank/DDBJ whole genome shotgun (WGS) entry which is preliminary data.</text>
</comment>
<keyword evidence="1" id="KW-1133">Transmembrane helix</keyword>
<evidence type="ECO:0000313" key="3">
    <source>
        <dbReference type="Proteomes" id="UP000232196"/>
    </source>
</evidence>
<proteinExistence type="predicted"/>
<gene>
    <name evidence="2" type="ORF">CH357_17415</name>
</gene>